<evidence type="ECO:0000313" key="1">
    <source>
        <dbReference type="EMBL" id="SFB90835.1"/>
    </source>
</evidence>
<reference evidence="2" key="1">
    <citation type="submission" date="2016-10" db="EMBL/GenBank/DDBJ databases">
        <authorList>
            <person name="Varghese N."/>
            <person name="Submissions S."/>
        </authorList>
    </citation>
    <scope>NUCLEOTIDE SEQUENCE [LARGE SCALE GENOMIC DNA]</scope>
    <source>
        <strain evidence="2">DSM 23664</strain>
    </source>
</reference>
<evidence type="ECO:0008006" key="3">
    <source>
        <dbReference type="Google" id="ProtNLM"/>
    </source>
</evidence>
<gene>
    <name evidence="1" type="ORF">SAMN04488102_101365</name>
</gene>
<dbReference type="RefSeq" id="WP_091528171.1">
    <property type="nucleotide sequence ID" value="NZ_FOLT01000001.1"/>
</dbReference>
<dbReference type="STRING" id="753702.SAMN04488102_101365"/>
<proteinExistence type="predicted"/>
<dbReference type="Proteomes" id="UP000199612">
    <property type="component" value="Unassembled WGS sequence"/>
</dbReference>
<protein>
    <recommendedName>
        <fullName evidence="3">Peptide methionine sulfoxide reductase</fullName>
    </recommendedName>
</protein>
<keyword evidence="2" id="KW-1185">Reference proteome</keyword>
<organism evidence="1 2">
    <name type="scientific">Alkalibacterium subtropicum</name>
    <dbReference type="NCBI Taxonomy" id="753702"/>
    <lineage>
        <taxon>Bacteria</taxon>
        <taxon>Bacillati</taxon>
        <taxon>Bacillota</taxon>
        <taxon>Bacilli</taxon>
        <taxon>Lactobacillales</taxon>
        <taxon>Carnobacteriaceae</taxon>
        <taxon>Alkalibacterium</taxon>
    </lineage>
</organism>
<dbReference type="AlphaFoldDB" id="A0A1I1EUI6"/>
<dbReference type="OrthoDB" id="2168232at2"/>
<dbReference type="EMBL" id="FOLT01000001">
    <property type="protein sequence ID" value="SFB90835.1"/>
    <property type="molecule type" value="Genomic_DNA"/>
</dbReference>
<accession>A0A1I1EUI6</accession>
<evidence type="ECO:0000313" key="2">
    <source>
        <dbReference type="Proteomes" id="UP000199612"/>
    </source>
</evidence>
<sequence length="82" mass="9983">MSTYTLEGLADFILQLYDQQNEDQLWEIWLNKQIEDDFPTFKKKHYRKIKNNKMQKLSEEEEKQIIESNMRFIKPIKKGGET</sequence>
<name>A0A1I1EUI6_9LACT</name>